<dbReference type="InterPro" id="IPR019734">
    <property type="entry name" value="TPR_rpt"/>
</dbReference>
<reference evidence="6 7" key="1">
    <citation type="submission" date="2019-08" db="EMBL/GenBank/DDBJ databases">
        <authorList>
            <person name="Luo N."/>
        </authorList>
    </citation>
    <scope>NUCLEOTIDE SEQUENCE [LARGE SCALE GENOMIC DNA]</scope>
    <source>
        <strain evidence="6 7">NCIMB 9442</strain>
    </source>
</reference>
<dbReference type="PROSITE" id="PS50005">
    <property type="entry name" value="TPR"/>
    <property type="match status" value="4"/>
</dbReference>
<feature type="signal peptide" evidence="5">
    <location>
        <begin position="1"/>
        <end position="26"/>
    </location>
</feature>
<evidence type="ECO:0000256" key="4">
    <source>
        <dbReference type="SAM" id="MobiDB-lite"/>
    </source>
</evidence>
<evidence type="ECO:0000256" key="3">
    <source>
        <dbReference type="PROSITE-ProRule" id="PRU00339"/>
    </source>
</evidence>
<dbReference type="Proteomes" id="UP001194469">
    <property type="component" value="Unassembled WGS sequence"/>
</dbReference>
<dbReference type="SUPFAM" id="SSF48452">
    <property type="entry name" value="TPR-like"/>
    <property type="match status" value="1"/>
</dbReference>
<keyword evidence="7" id="KW-1185">Reference proteome</keyword>
<dbReference type="EMBL" id="VRYY01000562">
    <property type="protein sequence ID" value="MBG3878393.1"/>
    <property type="molecule type" value="Genomic_DNA"/>
</dbReference>
<dbReference type="PANTHER" id="PTHR44858:SF1">
    <property type="entry name" value="UDP-N-ACETYLGLUCOSAMINE--PEPTIDE N-ACETYLGLUCOSAMINYLTRANSFERASE SPINDLY-RELATED"/>
    <property type="match status" value="1"/>
</dbReference>
<dbReference type="PANTHER" id="PTHR44858">
    <property type="entry name" value="TETRATRICOPEPTIDE REPEAT PROTEIN 6"/>
    <property type="match status" value="1"/>
</dbReference>
<gene>
    <name evidence="6" type="ORF">FVW20_15585</name>
</gene>
<sequence length="384" mass="40448">MTARTATRPALALLALCALLLAGCGAQQTTRGSNLSLMERYHSSKDLLHDGEGVEPTPQADAMSAQEHLQRGLVFLSQDRPELAFEQFSRACQLDPGLAEARYQRGALLVARGVPIEARADIEAALSLAPDNARAWETAGMLGFAEGNLAEARSHFERALALDPRLAGAASHLGAIHNYQGQPDKALALFTRALEQMPRSGELHNNAGIAQAMLGNDAAAVDHFRAAITHGAPGNRVWNNMGLSLCRLGRYDEAFEAFRNAGGEAAAHNNLGVYLSQQGEHALALYHLQRALEVEPRYYARAAENLKRARLAARIAQGQGPAATTAAPLPMAGPDTGVTGAAGPGPIPGAPGVVTPVTLPPSSTPLKARATPAAVREGELRDGK</sequence>
<dbReference type="Gene3D" id="1.25.40.10">
    <property type="entry name" value="Tetratricopeptide repeat domain"/>
    <property type="match status" value="3"/>
</dbReference>
<feature type="repeat" description="TPR" evidence="3">
    <location>
        <begin position="133"/>
        <end position="166"/>
    </location>
</feature>
<evidence type="ECO:0000313" key="6">
    <source>
        <dbReference type="EMBL" id="MBG3878393.1"/>
    </source>
</evidence>
<organism evidence="6 7">
    <name type="scientific">Nitratidesulfovibrio oxamicus</name>
    <dbReference type="NCBI Taxonomy" id="32016"/>
    <lineage>
        <taxon>Bacteria</taxon>
        <taxon>Pseudomonadati</taxon>
        <taxon>Thermodesulfobacteriota</taxon>
        <taxon>Desulfovibrionia</taxon>
        <taxon>Desulfovibrionales</taxon>
        <taxon>Desulfovibrionaceae</taxon>
        <taxon>Nitratidesulfovibrio</taxon>
    </lineage>
</organism>
<dbReference type="RefSeq" id="WP_196610321.1">
    <property type="nucleotide sequence ID" value="NZ_VRYY01000562.1"/>
</dbReference>
<evidence type="ECO:0000256" key="1">
    <source>
        <dbReference type="ARBA" id="ARBA00022737"/>
    </source>
</evidence>
<dbReference type="Pfam" id="PF13432">
    <property type="entry name" value="TPR_16"/>
    <property type="match status" value="1"/>
</dbReference>
<accession>A0ABS0J7F1</accession>
<feature type="repeat" description="TPR" evidence="3">
    <location>
        <begin position="167"/>
        <end position="200"/>
    </location>
</feature>
<dbReference type="InterPro" id="IPR050498">
    <property type="entry name" value="Ycf3"/>
</dbReference>
<feature type="region of interest" description="Disordered" evidence="4">
    <location>
        <begin position="321"/>
        <end position="384"/>
    </location>
</feature>
<feature type="chain" id="PRO_5046345140" evidence="5">
    <location>
        <begin position="27"/>
        <end position="384"/>
    </location>
</feature>
<dbReference type="PROSITE" id="PS51257">
    <property type="entry name" value="PROKAR_LIPOPROTEIN"/>
    <property type="match status" value="1"/>
</dbReference>
<feature type="repeat" description="TPR" evidence="3">
    <location>
        <begin position="265"/>
        <end position="298"/>
    </location>
</feature>
<evidence type="ECO:0000256" key="5">
    <source>
        <dbReference type="SAM" id="SignalP"/>
    </source>
</evidence>
<keyword evidence="2 3" id="KW-0802">TPR repeat</keyword>
<feature type="compositionally biased region" description="Low complexity" evidence="4">
    <location>
        <begin position="321"/>
        <end position="341"/>
    </location>
</feature>
<proteinExistence type="predicted"/>
<name>A0ABS0J7F1_9BACT</name>
<keyword evidence="5" id="KW-0732">Signal</keyword>
<dbReference type="InterPro" id="IPR011990">
    <property type="entry name" value="TPR-like_helical_dom_sf"/>
</dbReference>
<evidence type="ECO:0000256" key="2">
    <source>
        <dbReference type="ARBA" id="ARBA00022803"/>
    </source>
</evidence>
<comment type="caution">
    <text evidence="6">The sequence shown here is derived from an EMBL/GenBank/DDBJ whole genome shotgun (WGS) entry which is preliminary data.</text>
</comment>
<evidence type="ECO:0000313" key="7">
    <source>
        <dbReference type="Proteomes" id="UP001194469"/>
    </source>
</evidence>
<keyword evidence="1" id="KW-0677">Repeat</keyword>
<feature type="repeat" description="TPR" evidence="3">
    <location>
        <begin position="65"/>
        <end position="98"/>
    </location>
</feature>
<dbReference type="SMART" id="SM00028">
    <property type="entry name" value="TPR"/>
    <property type="match status" value="7"/>
</dbReference>
<protein>
    <submittedName>
        <fullName evidence="6">Tetratricopeptide repeat protein</fullName>
    </submittedName>
</protein>
<dbReference type="Pfam" id="PF13424">
    <property type="entry name" value="TPR_12"/>
    <property type="match status" value="2"/>
</dbReference>